<accession>A4JD22</accession>
<organism evidence="1 2">
    <name type="scientific">Burkholderia vietnamiensis (strain G4 / LMG 22486)</name>
    <name type="common">Burkholderia cepacia (strain R1808)</name>
    <dbReference type="NCBI Taxonomy" id="269482"/>
    <lineage>
        <taxon>Bacteria</taxon>
        <taxon>Pseudomonadati</taxon>
        <taxon>Pseudomonadota</taxon>
        <taxon>Betaproteobacteria</taxon>
        <taxon>Burkholderiales</taxon>
        <taxon>Burkholderiaceae</taxon>
        <taxon>Burkholderia</taxon>
        <taxon>Burkholderia cepacia complex</taxon>
    </lineage>
</organism>
<dbReference type="InterPro" id="IPR036619">
    <property type="entry name" value="NinB_sf"/>
</dbReference>
<dbReference type="KEGG" id="bvi:Bcep1808_1164"/>
<dbReference type="InterPro" id="IPR008711">
    <property type="entry name" value="Recombinase_NinB"/>
</dbReference>
<proteinExistence type="predicted"/>
<sequence length="136" mass="16004">MTALYREFTLRDGGIWTHVVAFVRANAQAFAERGEPLRVIVTAEEKQRNALQNRKLHAMLSEIADNAWWNGQQYPMEFWKEYYRRRFLLKDEYATPDGEIIQVYWSTAELSVGAFSELIQKIYVEAASDFGIEWQF</sequence>
<dbReference type="Pfam" id="PF05772">
    <property type="entry name" value="NinB"/>
    <property type="match status" value="1"/>
</dbReference>
<dbReference type="Proteomes" id="UP000002287">
    <property type="component" value="Chromosome 1"/>
</dbReference>
<dbReference type="EMBL" id="CP000614">
    <property type="protein sequence ID" value="ABO54175.1"/>
    <property type="molecule type" value="Genomic_DNA"/>
</dbReference>
<name>A4JD22_BURVG</name>
<dbReference type="AlphaFoldDB" id="A4JD22"/>
<dbReference type="eggNOG" id="ENOG5032WJP">
    <property type="taxonomic scope" value="Bacteria"/>
</dbReference>
<dbReference type="HOGENOM" id="CLU_151955_0_0_4"/>
<evidence type="ECO:0000313" key="1">
    <source>
        <dbReference type="EMBL" id="ABO54175.1"/>
    </source>
</evidence>
<reference evidence="2" key="1">
    <citation type="submission" date="2007-03" db="EMBL/GenBank/DDBJ databases">
        <title>Complete sequence of chromosome 1 of Burkholderia vietnamiensis G4.</title>
        <authorList>
            <consortium name="US DOE Joint Genome Institute"/>
            <person name="Copeland A."/>
            <person name="Lucas S."/>
            <person name="Lapidus A."/>
            <person name="Barry K."/>
            <person name="Detter J.C."/>
            <person name="Glavina del Rio T."/>
            <person name="Hammon N."/>
            <person name="Israni S."/>
            <person name="Dalin E."/>
            <person name="Tice H."/>
            <person name="Pitluck S."/>
            <person name="Chain P."/>
            <person name="Malfatti S."/>
            <person name="Shin M."/>
            <person name="Vergez L."/>
            <person name="Schmutz J."/>
            <person name="Larimer F."/>
            <person name="Land M."/>
            <person name="Hauser L."/>
            <person name="Kyrpides N."/>
            <person name="Tiedje J."/>
            <person name="Richardson P."/>
        </authorList>
    </citation>
    <scope>NUCLEOTIDE SEQUENCE [LARGE SCALE GENOMIC DNA]</scope>
    <source>
        <strain evidence="2">G4 / LMG 22486</strain>
    </source>
</reference>
<dbReference type="Gene3D" id="1.10.3790.10">
    <property type="entry name" value="NinB"/>
    <property type="match status" value="1"/>
</dbReference>
<evidence type="ECO:0008006" key="3">
    <source>
        <dbReference type="Google" id="ProtNLM"/>
    </source>
</evidence>
<protein>
    <recommendedName>
        <fullName evidence="3">NinB protein</fullName>
    </recommendedName>
</protein>
<dbReference type="SUPFAM" id="SSF103370">
    <property type="entry name" value="NinB"/>
    <property type="match status" value="1"/>
</dbReference>
<evidence type="ECO:0000313" key="2">
    <source>
        <dbReference type="Proteomes" id="UP000002287"/>
    </source>
</evidence>
<gene>
    <name evidence="1" type="ordered locus">Bcep1808_1164</name>
</gene>